<organism evidence="1 2">
    <name type="scientific">Spodoptera exigua</name>
    <name type="common">Beet armyworm</name>
    <name type="synonym">Noctua fulgens</name>
    <dbReference type="NCBI Taxonomy" id="7107"/>
    <lineage>
        <taxon>Eukaryota</taxon>
        <taxon>Metazoa</taxon>
        <taxon>Ecdysozoa</taxon>
        <taxon>Arthropoda</taxon>
        <taxon>Hexapoda</taxon>
        <taxon>Insecta</taxon>
        <taxon>Pterygota</taxon>
        <taxon>Neoptera</taxon>
        <taxon>Endopterygota</taxon>
        <taxon>Lepidoptera</taxon>
        <taxon>Glossata</taxon>
        <taxon>Ditrysia</taxon>
        <taxon>Noctuoidea</taxon>
        <taxon>Noctuidae</taxon>
        <taxon>Amphipyrinae</taxon>
        <taxon>Spodoptera</taxon>
    </lineage>
</organism>
<reference evidence="1" key="1">
    <citation type="journal article" date="2021" name="G3 (Bethesda)">
        <title>Genome and transcriptome analysis of the beet armyworm Spodoptera exigua reveals targets for pest control. .</title>
        <authorList>
            <person name="Simon S."/>
            <person name="Breeschoten T."/>
            <person name="Jansen H.J."/>
            <person name="Dirks R.P."/>
            <person name="Schranz M.E."/>
            <person name="Ros V.I.D."/>
        </authorList>
    </citation>
    <scope>NUCLEOTIDE SEQUENCE</scope>
    <source>
        <strain evidence="1">TB_SE_WUR_2020</strain>
    </source>
</reference>
<dbReference type="EMBL" id="JACEFF010000223">
    <property type="protein sequence ID" value="KAH9641565.1"/>
    <property type="molecule type" value="Genomic_DNA"/>
</dbReference>
<accession>A0A922MS16</accession>
<protein>
    <submittedName>
        <fullName evidence="1">Uncharacterized protein</fullName>
    </submittedName>
</protein>
<dbReference type="Proteomes" id="UP000814243">
    <property type="component" value="Unassembled WGS sequence"/>
</dbReference>
<evidence type="ECO:0000313" key="2">
    <source>
        <dbReference type="Proteomes" id="UP000814243"/>
    </source>
</evidence>
<sequence length="253" mass="29226">MRNIAWGNIPLMSDVDEQMNFFNEMILQLFNKHAPITRSKICTKHTPWITENIKLMISLLDKAHNKALSSKSDANLDYYRALKNYVTGAIEREKRAFFTFYINNNKNKPKRMWDQLKRTCPLGDDSANQSIIPHHLCDPNKINDIFLHVPGNDSVDSLTLQYFEQNKFSKNSFEIDSISQEEIAKTISNIKTRATGHDSISIDMIQLTLPFTLPVITEIVNNSIKFNKFPDSWKIAKIKSIPKSSRVEDFKDL</sequence>
<dbReference type="PANTHER" id="PTHR47510">
    <property type="entry name" value="REVERSE TRANSCRIPTASE DOMAIN-CONTAINING PROTEIN"/>
    <property type="match status" value="1"/>
</dbReference>
<name>A0A922MS16_SPOEX</name>
<proteinExistence type="predicted"/>
<dbReference type="AlphaFoldDB" id="A0A922MS16"/>
<comment type="caution">
    <text evidence="1">The sequence shown here is derived from an EMBL/GenBank/DDBJ whole genome shotgun (WGS) entry which is preliminary data.</text>
</comment>
<dbReference type="PANTHER" id="PTHR47510:SF3">
    <property type="entry name" value="ENDO_EXONUCLEASE_PHOSPHATASE DOMAIN-CONTAINING PROTEIN"/>
    <property type="match status" value="1"/>
</dbReference>
<evidence type="ECO:0000313" key="1">
    <source>
        <dbReference type="EMBL" id="KAH9641565.1"/>
    </source>
</evidence>
<gene>
    <name evidence="1" type="ORF">HF086_017137</name>
</gene>